<dbReference type="eggNOG" id="COG0043">
    <property type="taxonomic scope" value="Bacteria"/>
</dbReference>
<dbReference type="InterPro" id="IPR002830">
    <property type="entry name" value="UbiD"/>
</dbReference>
<dbReference type="PANTHER" id="PTHR30108:SF17">
    <property type="entry name" value="FERULIC ACID DECARBOXYLASE 1"/>
    <property type="match status" value="1"/>
</dbReference>
<dbReference type="GO" id="GO:0005737">
    <property type="term" value="C:cytoplasm"/>
    <property type="evidence" value="ECO:0007669"/>
    <property type="project" value="TreeGrafter"/>
</dbReference>
<organism evidence="2 3">
    <name type="scientific">Desulfurispirillum indicum (strain ATCC BAA-1389 / DSM 22839 / S5)</name>
    <dbReference type="NCBI Taxonomy" id="653733"/>
    <lineage>
        <taxon>Bacteria</taxon>
        <taxon>Pseudomonadati</taxon>
        <taxon>Chrysiogenota</taxon>
        <taxon>Chrysiogenia</taxon>
        <taxon>Chrysiogenales</taxon>
        <taxon>Chrysiogenaceae</taxon>
        <taxon>Desulfurispirillum</taxon>
    </lineage>
</organism>
<sequence>MRLDDYLTRLDSEHKIIHAVQGEYAPTLAARMALEQLRLGDQGCALQLHAPASAALPISLVLNTYSTEARLLRALGIGCADDLSRRVRQALDTLLQPSADWRTAWSALQEPRRQYQDRSAAFPHSLDQSASLALLPAQRNFPAETGSFLTAAVLFARDEANGITHAGIYRIGILGPRTATVHFLPGSDGERIFQRYRQREEPLPVHIALGVPASLLVAAAAPLPPQLDEISFAQWLGGPLPLVSMAGAEIPADAQIVLSGFLHPTEQQRESPFGNHTGYYTEPRPCPVFHLERMWLKARPVCQGIVTGRPPTESHVLGGVVERMLAPLLNHRLPGIVDFRFLPWGMYHGAALILLKPGTDVADILPLLRRLKPFVRSRLLVFVVSHDGLHWPPWQTALAGLDCQRGISLHDGCLVVNATGSASNGRALSTQRQKLLEQMRQKSVEFAFAWHGQQRRIAFCFASSFADARQAVEDSSPLAPDVVVVLSPHHRGGDDTTLFWRALNNVELSQGLCRVGDTLMLNALDTQPPRQPIPLW</sequence>
<accession>E6W1Q6</accession>
<keyword evidence="3" id="KW-1185">Reference proteome</keyword>
<dbReference type="Proteomes" id="UP000002572">
    <property type="component" value="Chromosome"/>
</dbReference>
<dbReference type="KEGG" id="din:Selin_1878"/>
<dbReference type="HOGENOM" id="CLU_507837_0_0_0"/>
<dbReference type="STRING" id="653733.Selin_1878"/>
<reference evidence="2 3" key="1">
    <citation type="submission" date="2010-12" db="EMBL/GenBank/DDBJ databases">
        <title>Complete sequence of Desulfurispirillum indicum S5.</title>
        <authorList>
            <consortium name="US DOE Joint Genome Institute"/>
            <person name="Lucas S."/>
            <person name="Copeland A."/>
            <person name="Lapidus A."/>
            <person name="Cheng J.-F."/>
            <person name="Goodwin L."/>
            <person name="Pitluck S."/>
            <person name="Chertkov O."/>
            <person name="Held B."/>
            <person name="Detter J.C."/>
            <person name="Han C."/>
            <person name="Tapia R."/>
            <person name="Land M."/>
            <person name="Hauser L."/>
            <person name="Kyrpides N."/>
            <person name="Ivanova N."/>
            <person name="Mikhailova N."/>
            <person name="Haggblom M."/>
            <person name="Rauschenbach I."/>
            <person name="Bini E."/>
            <person name="Woyke T."/>
        </authorList>
    </citation>
    <scope>NUCLEOTIDE SEQUENCE [LARGE SCALE GENOMIC DNA]</scope>
    <source>
        <strain evidence="3">ATCC BAA-1389 / DSM 22839 / S5</strain>
    </source>
</reference>
<proteinExistence type="predicted"/>
<gene>
    <name evidence="2" type="ordered locus">Selin_1878</name>
</gene>
<dbReference type="GO" id="GO:0016831">
    <property type="term" value="F:carboxy-lyase activity"/>
    <property type="evidence" value="ECO:0007669"/>
    <property type="project" value="InterPro"/>
</dbReference>
<dbReference type="Pfam" id="PF01977">
    <property type="entry name" value="UbiD"/>
    <property type="match status" value="1"/>
</dbReference>
<dbReference type="EMBL" id="CP002432">
    <property type="protein sequence ID" value="ADU66605.1"/>
    <property type="molecule type" value="Genomic_DNA"/>
</dbReference>
<feature type="domain" description="3-octaprenyl-4-hydroxybenzoate carboxy-lyase-like Rift-related" evidence="1">
    <location>
        <begin position="128"/>
        <end position="310"/>
    </location>
</feature>
<dbReference type="SUPFAM" id="SSF50475">
    <property type="entry name" value="FMN-binding split barrel"/>
    <property type="match status" value="1"/>
</dbReference>
<evidence type="ECO:0000259" key="1">
    <source>
        <dbReference type="Pfam" id="PF01977"/>
    </source>
</evidence>
<evidence type="ECO:0000313" key="3">
    <source>
        <dbReference type="Proteomes" id="UP000002572"/>
    </source>
</evidence>
<protein>
    <submittedName>
        <fullName evidence="2">Carboxylyase-related protein</fullName>
    </submittedName>
</protein>
<dbReference type="AlphaFoldDB" id="E6W1Q6"/>
<dbReference type="PANTHER" id="PTHR30108">
    <property type="entry name" value="3-OCTAPRENYL-4-HYDROXYBENZOATE CARBOXY-LYASE-RELATED"/>
    <property type="match status" value="1"/>
</dbReference>
<dbReference type="InterPro" id="IPR048304">
    <property type="entry name" value="UbiD_Rift_dom"/>
</dbReference>
<name>E6W1Q6_DESIS</name>
<dbReference type="InParanoid" id="E6W1Q6"/>
<evidence type="ECO:0000313" key="2">
    <source>
        <dbReference type="EMBL" id="ADU66605.1"/>
    </source>
</evidence>
<keyword evidence="2" id="KW-0456">Lyase</keyword>